<dbReference type="InterPro" id="IPR015035">
    <property type="entry name" value="DUF1918"/>
</dbReference>
<accession>A0A561EJ97</accession>
<dbReference type="Pfam" id="PF08940">
    <property type="entry name" value="DUF1918"/>
    <property type="match status" value="1"/>
</dbReference>
<dbReference type="RefSeq" id="WP_145787336.1">
    <property type="nucleotide sequence ID" value="NZ_BAAABR010000004.1"/>
</dbReference>
<dbReference type="Gene3D" id="2.30.30.440">
    <property type="entry name" value="Domain of unknown function DUF1918"/>
    <property type="match status" value="1"/>
</dbReference>
<proteinExistence type="predicted"/>
<protein>
    <submittedName>
        <fullName evidence="2">Uncharacterized protein DUF1918</fullName>
    </submittedName>
</protein>
<dbReference type="EMBL" id="VIVR01000001">
    <property type="protein sequence ID" value="TWE15686.1"/>
    <property type="molecule type" value="Genomic_DNA"/>
</dbReference>
<dbReference type="AlphaFoldDB" id="A0A561EJ97"/>
<comment type="caution">
    <text evidence="2">The sequence shown here is derived from an EMBL/GenBank/DDBJ whole genome shotgun (WGS) entry which is preliminary data.</text>
</comment>
<dbReference type="OrthoDB" id="4828144at2"/>
<sequence length="64" mass="7159">MQAMVGDQVLIHGKHVGMVDRKGEIMEVRGANGEPPYLVHFEDGHDGLIYPGPDTVIERQQPHR</sequence>
<feature type="domain" description="DUF1918" evidence="1">
    <location>
        <begin position="1"/>
        <end position="57"/>
    </location>
</feature>
<reference evidence="2 3" key="1">
    <citation type="submission" date="2019-06" db="EMBL/GenBank/DDBJ databases">
        <title>Sequencing the genomes of 1000 actinobacteria strains.</title>
        <authorList>
            <person name="Klenk H.-P."/>
        </authorList>
    </citation>
    <scope>NUCLEOTIDE SEQUENCE [LARGE SCALE GENOMIC DNA]</scope>
    <source>
        <strain evidence="2 3">DSM 41649</strain>
    </source>
</reference>
<evidence type="ECO:0000313" key="3">
    <source>
        <dbReference type="Proteomes" id="UP000318416"/>
    </source>
</evidence>
<name>A0A561EJ97_9ACTN</name>
<evidence type="ECO:0000259" key="1">
    <source>
        <dbReference type="Pfam" id="PF08940"/>
    </source>
</evidence>
<gene>
    <name evidence="2" type="ORF">FB465_0612</name>
</gene>
<evidence type="ECO:0000313" key="2">
    <source>
        <dbReference type="EMBL" id="TWE15686.1"/>
    </source>
</evidence>
<dbReference type="Proteomes" id="UP000318416">
    <property type="component" value="Unassembled WGS sequence"/>
</dbReference>
<keyword evidence="3" id="KW-1185">Reference proteome</keyword>
<dbReference type="SUPFAM" id="SSF50118">
    <property type="entry name" value="Cell growth inhibitor/plasmid maintenance toxic component"/>
    <property type="match status" value="1"/>
</dbReference>
<organism evidence="2 3">
    <name type="scientific">Kitasatospora atroaurantiaca</name>
    <dbReference type="NCBI Taxonomy" id="285545"/>
    <lineage>
        <taxon>Bacteria</taxon>
        <taxon>Bacillati</taxon>
        <taxon>Actinomycetota</taxon>
        <taxon>Actinomycetes</taxon>
        <taxon>Kitasatosporales</taxon>
        <taxon>Streptomycetaceae</taxon>
        <taxon>Kitasatospora</taxon>
    </lineage>
</organism>